<dbReference type="SMART" id="SM00420">
    <property type="entry name" value="HTH_DEOR"/>
    <property type="match status" value="1"/>
</dbReference>
<dbReference type="InterPro" id="IPR036390">
    <property type="entry name" value="WH_DNA-bd_sf"/>
</dbReference>
<dbReference type="SUPFAM" id="SSF100950">
    <property type="entry name" value="NagB/RpiA/CoA transferase-like"/>
    <property type="match status" value="1"/>
</dbReference>
<dbReference type="AlphaFoldDB" id="A0A4R5VFW9"/>
<dbReference type="Gene3D" id="3.40.50.1360">
    <property type="match status" value="1"/>
</dbReference>
<dbReference type="InterPro" id="IPR001034">
    <property type="entry name" value="DeoR_HTH"/>
</dbReference>
<dbReference type="InterPro" id="IPR018356">
    <property type="entry name" value="Tscrpt_reg_HTH_DeoR_CS"/>
</dbReference>
<evidence type="ECO:0000256" key="1">
    <source>
        <dbReference type="ARBA" id="ARBA00022491"/>
    </source>
</evidence>
<keyword evidence="2" id="KW-0805">Transcription regulation</keyword>
<dbReference type="RefSeq" id="WP_133358379.1">
    <property type="nucleotide sequence ID" value="NZ_SMUV01000048.1"/>
</dbReference>
<dbReference type="EMBL" id="SMUV01000048">
    <property type="protein sequence ID" value="TDK51238.1"/>
    <property type="molecule type" value="Genomic_DNA"/>
</dbReference>
<evidence type="ECO:0000313" key="6">
    <source>
        <dbReference type="EMBL" id="TDK51238.1"/>
    </source>
</evidence>
<keyword evidence="3" id="KW-0238">DNA-binding</keyword>
<evidence type="ECO:0000313" key="7">
    <source>
        <dbReference type="Proteomes" id="UP000295301"/>
    </source>
</evidence>
<evidence type="ECO:0000259" key="5">
    <source>
        <dbReference type="PROSITE" id="PS51000"/>
    </source>
</evidence>
<gene>
    <name evidence="6" type="ORF">E1832_03655</name>
</gene>
<dbReference type="GO" id="GO:0003700">
    <property type="term" value="F:DNA-binding transcription factor activity"/>
    <property type="evidence" value="ECO:0007669"/>
    <property type="project" value="InterPro"/>
</dbReference>
<dbReference type="SMART" id="SM01134">
    <property type="entry name" value="DeoRC"/>
    <property type="match status" value="1"/>
</dbReference>
<dbReference type="GO" id="GO:0003677">
    <property type="term" value="F:DNA binding"/>
    <property type="evidence" value="ECO:0007669"/>
    <property type="project" value="UniProtKB-KW"/>
</dbReference>
<dbReference type="Pfam" id="PF08220">
    <property type="entry name" value="HTH_DeoR"/>
    <property type="match status" value="1"/>
</dbReference>
<proteinExistence type="predicted"/>
<dbReference type="PRINTS" id="PR00037">
    <property type="entry name" value="HTHLACR"/>
</dbReference>
<dbReference type="OrthoDB" id="9797223at2"/>
<dbReference type="PANTHER" id="PTHR30363:SF4">
    <property type="entry name" value="GLYCEROL-3-PHOSPHATE REGULON REPRESSOR"/>
    <property type="match status" value="1"/>
</dbReference>
<keyword evidence="7" id="KW-1185">Reference proteome</keyword>
<evidence type="ECO:0000256" key="4">
    <source>
        <dbReference type="ARBA" id="ARBA00023163"/>
    </source>
</evidence>
<protein>
    <submittedName>
        <fullName evidence="6">DeoR/GlpR transcriptional regulator</fullName>
    </submittedName>
</protein>
<feature type="domain" description="HTH deoR-type" evidence="5">
    <location>
        <begin position="3"/>
        <end position="58"/>
    </location>
</feature>
<dbReference type="PANTHER" id="PTHR30363">
    <property type="entry name" value="HTH-TYPE TRANSCRIPTIONAL REGULATOR SRLR-RELATED"/>
    <property type="match status" value="1"/>
</dbReference>
<dbReference type="SUPFAM" id="SSF46785">
    <property type="entry name" value="Winged helix' DNA-binding domain"/>
    <property type="match status" value="1"/>
</dbReference>
<sequence>MWAEERHQRILSMLAANRQVNANDLADLLKVSRETVRRDLLNLEKNGQVNRVHGGAVLPEPRSEEPFRQRMTAQIRAKSEIARKAAGLIQPGQTILVDAGTTTAIFARELAKLSGVSVITNSLDIATTLQGAGKEVLLLGGRMVADVPATAGELTLSEIRRFQVDLCFSAPVAVHPIKGAFFYDLQEAEIAIAMAAQAQRSVILADQSKLGETSRVRSREVGEIDTLVTTRAAATEQIAAFRLAGVDVVT</sequence>
<dbReference type="Proteomes" id="UP000295301">
    <property type="component" value="Unassembled WGS sequence"/>
</dbReference>
<dbReference type="InterPro" id="IPR050313">
    <property type="entry name" value="Carb_Metab_HTH_regulators"/>
</dbReference>
<reference evidence="6 7" key="1">
    <citation type="submission" date="2019-03" db="EMBL/GenBank/DDBJ databases">
        <title>Ruegeria lutea sp. nov., a novel strain, isolated from marine sediment, the Masan Bay, South Korea.</title>
        <authorList>
            <person name="Kim J."/>
            <person name="Kim D.-Y."/>
            <person name="Lee S.-S."/>
        </authorList>
    </citation>
    <scope>NUCLEOTIDE SEQUENCE [LARGE SCALE GENOMIC DNA]</scope>
    <source>
        <strain evidence="6 7">318-1</strain>
    </source>
</reference>
<name>A0A4R5VFW9_9RHOB</name>
<dbReference type="PROSITE" id="PS51000">
    <property type="entry name" value="HTH_DEOR_2"/>
    <property type="match status" value="1"/>
</dbReference>
<accession>A0A4R5VFW9</accession>
<dbReference type="Pfam" id="PF00455">
    <property type="entry name" value="DeoRC"/>
    <property type="match status" value="1"/>
</dbReference>
<evidence type="ECO:0000256" key="2">
    <source>
        <dbReference type="ARBA" id="ARBA00023015"/>
    </source>
</evidence>
<evidence type="ECO:0000256" key="3">
    <source>
        <dbReference type="ARBA" id="ARBA00023125"/>
    </source>
</evidence>
<dbReference type="InterPro" id="IPR014036">
    <property type="entry name" value="DeoR-like_C"/>
</dbReference>
<keyword evidence="1" id="KW-0678">Repressor</keyword>
<dbReference type="Gene3D" id="1.10.10.10">
    <property type="entry name" value="Winged helix-like DNA-binding domain superfamily/Winged helix DNA-binding domain"/>
    <property type="match status" value="1"/>
</dbReference>
<keyword evidence="4" id="KW-0804">Transcription</keyword>
<dbReference type="InterPro" id="IPR037171">
    <property type="entry name" value="NagB/RpiA_transferase-like"/>
</dbReference>
<dbReference type="PROSITE" id="PS00894">
    <property type="entry name" value="HTH_DEOR_1"/>
    <property type="match status" value="1"/>
</dbReference>
<organism evidence="6 7">
    <name type="scientific">Antarcticimicrobium luteum</name>
    <dbReference type="NCBI Taxonomy" id="2547397"/>
    <lineage>
        <taxon>Bacteria</taxon>
        <taxon>Pseudomonadati</taxon>
        <taxon>Pseudomonadota</taxon>
        <taxon>Alphaproteobacteria</taxon>
        <taxon>Rhodobacterales</taxon>
        <taxon>Paracoccaceae</taxon>
        <taxon>Antarcticimicrobium</taxon>
    </lineage>
</organism>
<dbReference type="InterPro" id="IPR036388">
    <property type="entry name" value="WH-like_DNA-bd_sf"/>
</dbReference>
<comment type="caution">
    <text evidence="6">The sequence shown here is derived from an EMBL/GenBank/DDBJ whole genome shotgun (WGS) entry which is preliminary data.</text>
</comment>